<comment type="caution">
    <text evidence="1">The sequence shown here is derived from an EMBL/GenBank/DDBJ whole genome shotgun (WGS) entry which is preliminary data.</text>
</comment>
<evidence type="ECO:0000313" key="1">
    <source>
        <dbReference type="EMBL" id="TWI52740.1"/>
    </source>
</evidence>
<reference evidence="1 2" key="1">
    <citation type="journal article" date="2015" name="Stand. Genomic Sci.">
        <title>Genomic Encyclopedia of Bacterial and Archaeal Type Strains, Phase III: the genomes of soil and plant-associated and newly described type strains.</title>
        <authorList>
            <person name="Whitman W.B."/>
            <person name="Woyke T."/>
            <person name="Klenk H.P."/>
            <person name="Zhou Y."/>
            <person name="Lilburn T.G."/>
            <person name="Beck B.J."/>
            <person name="De Vos P."/>
            <person name="Vandamme P."/>
            <person name="Eisen J.A."/>
            <person name="Garrity G."/>
            <person name="Hugenholtz P."/>
            <person name="Kyrpides N.C."/>
        </authorList>
    </citation>
    <scope>NUCLEOTIDE SEQUENCE [LARGE SCALE GENOMIC DNA]</scope>
    <source>
        <strain evidence="1 2">CGMCC 1.6858</strain>
    </source>
</reference>
<dbReference type="Proteomes" id="UP000316905">
    <property type="component" value="Unassembled WGS sequence"/>
</dbReference>
<accession>A0A562Q988</accession>
<dbReference type="OrthoDB" id="1543328at1236"/>
<gene>
    <name evidence="1" type="ORF">IQ22_03116</name>
</gene>
<protein>
    <submittedName>
        <fullName evidence="1">Uncharacterized protein</fullName>
    </submittedName>
</protein>
<keyword evidence="2" id="KW-1185">Reference proteome</keyword>
<dbReference type="EMBL" id="VLKY01000010">
    <property type="protein sequence ID" value="TWI52740.1"/>
    <property type="molecule type" value="Genomic_DNA"/>
</dbReference>
<organism evidence="1 2">
    <name type="scientific">Pseudomonas duriflava</name>
    <dbReference type="NCBI Taxonomy" id="459528"/>
    <lineage>
        <taxon>Bacteria</taxon>
        <taxon>Pseudomonadati</taxon>
        <taxon>Pseudomonadota</taxon>
        <taxon>Gammaproteobacteria</taxon>
        <taxon>Pseudomonadales</taxon>
        <taxon>Pseudomonadaceae</taxon>
        <taxon>Pseudomonas</taxon>
    </lineage>
</organism>
<proteinExistence type="predicted"/>
<sequence length="165" mass="19047">MSEQEYQKSVNQPNGEKVLMKMEPDALYLLTFRDKPGAFACKFVAPDRLVWNGIDMTELAEEAYVQPFSSPLDKVLLSHFMMHAPAEPQAWFKPVMPPCPPEDWRSNDGEKRYDSMTNAMEACGSNGCQDMNRAARELWKEVEAKQRYVQWPRAWAQAQIDQLNQ</sequence>
<dbReference type="AlphaFoldDB" id="A0A562Q988"/>
<dbReference type="RefSeq" id="WP_145143482.1">
    <property type="nucleotide sequence ID" value="NZ_VLKY01000010.1"/>
</dbReference>
<evidence type="ECO:0000313" key="2">
    <source>
        <dbReference type="Proteomes" id="UP000316905"/>
    </source>
</evidence>
<name>A0A562Q988_9PSED</name>